<name>A0A1H0AJN2_9BACT</name>
<evidence type="ECO:0000313" key="2">
    <source>
        <dbReference type="Proteomes" id="UP000199602"/>
    </source>
</evidence>
<keyword evidence="2" id="KW-1185">Reference proteome</keyword>
<proteinExistence type="predicted"/>
<dbReference type="Proteomes" id="UP000199602">
    <property type="component" value="Unassembled WGS sequence"/>
</dbReference>
<sequence>MTISPYLTKNVLSEYIKELNHGRRIARLRRLLRQAGHDIVEVSPEAKRRQMIEQIAREIIENLLTSENNHPIVLEIKADLEKKMNQKFIFKYPPPNGDDIHILKEEKNGPVELLPKEREQILQKLWEITIKKVNETMI</sequence>
<reference evidence="1 2" key="1">
    <citation type="submission" date="2016-10" db="EMBL/GenBank/DDBJ databases">
        <authorList>
            <person name="de Groot N.N."/>
        </authorList>
    </citation>
    <scope>NUCLEOTIDE SEQUENCE [LARGE SCALE GENOMIC DNA]</scope>
    <source>
        <strain evidence="1 2">DSM 15269</strain>
    </source>
</reference>
<dbReference type="AlphaFoldDB" id="A0A1H0AJN2"/>
<dbReference type="OrthoDB" id="5471208at2"/>
<organism evidence="1 2">
    <name type="scientific">Desulfonauticus submarinus</name>
    <dbReference type="NCBI Taxonomy" id="206665"/>
    <lineage>
        <taxon>Bacteria</taxon>
        <taxon>Pseudomonadati</taxon>
        <taxon>Thermodesulfobacteriota</taxon>
        <taxon>Desulfovibrionia</taxon>
        <taxon>Desulfovibrionales</taxon>
        <taxon>Desulfonauticaceae</taxon>
        <taxon>Desulfonauticus</taxon>
    </lineage>
</organism>
<accession>A0A1H0AJN2</accession>
<dbReference type="InterPro" id="IPR049840">
    <property type="entry name" value="DVU0524-like"/>
</dbReference>
<gene>
    <name evidence="1" type="ORF">SAMN04488516_101438</name>
</gene>
<dbReference type="STRING" id="206665.SAMN04488516_101438"/>
<dbReference type="EMBL" id="FNIN01000001">
    <property type="protein sequence ID" value="SDN33571.1"/>
    <property type="molecule type" value="Genomic_DNA"/>
</dbReference>
<dbReference type="RefSeq" id="WP_092062691.1">
    <property type="nucleotide sequence ID" value="NZ_FNIN01000001.1"/>
</dbReference>
<dbReference type="NCBIfam" id="NF041863">
    <property type="entry name" value="DVU0524_fam"/>
    <property type="match status" value="1"/>
</dbReference>
<protein>
    <submittedName>
        <fullName evidence="1">Uncharacterized protein</fullName>
    </submittedName>
</protein>
<evidence type="ECO:0000313" key="1">
    <source>
        <dbReference type="EMBL" id="SDN33571.1"/>
    </source>
</evidence>